<feature type="domain" description="Amine oxidase" evidence="1">
    <location>
        <begin position="12"/>
        <end position="273"/>
    </location>
</feature>
<dbReference type="InterPro" id="IPR002937">
    <property type="entry name" value="Amino_oxidase"/>
</dbReference>
<comment type="caution">
    <text evidence="2">The sequence shown here is derived from an EMBL/GenBank/DDBJ whole genome shotgun (WGS) entry which is preliminary data.</text>
</comment>
<dbReference type="Pfam" id="PF01593">
    <property type="entry name" value="Amino_oxidase"/>
    <property type="match status" value="1"/>
</dbReference>
<dbReference type="InterPro" id="IPR036188">
    <property type="entry name" value="FAD/NAD-bd_sf"/>
</dbReference>
<dbReference type="Gene3D" id="1.10.405.20">
    <property type="match status" value="1"/>
</dbReference>
<dbReference type="Gene3D" id="3.50.50.60">
    <property type="entry name" value="FAD/NAD(P)-binding domain"/>
    <property type="match status" value="1"/>
</dbReference>
<reference evidence="2 3" key="1">
    <citation type="journal article" date="2024" name="Commun. Biol.">
        <title>Comparative genomic analysis of thermophilic fungi reveals convergent evolutionary adaptations and gene losses.</title>
        <authorList>
            <person name="Steindorff A.S."/>
            <person name="Aguilar-Pontes M.V."/>
            <person name="Robinson A.J."/>
            <person name="Andreopoulos B."/>
            <person name="LaButti K."/>
            <person name="Kuo A."/>
            <person name="Mondo S."/>
            <person name="Riley R."/>
            <person name="Otillar R."/>
            <person name="Haridas S."/>
            <person name="Lipzen A."/>
            <person name="Grimwood J."/>
            <person name="Schmutz J."/>
            <person name="Clum A."/>
            <person name="Reid I.D."/>
            <person name="Moisan M.C."/>
            <person name="Butler G."/>
            <person name="Nguyen T.T.M."/>
            <person name="Dewar K."/>
            <person name="Conant G."/>
            <person name="Drula E."/>
            <person name="Henrissat B."/>
            <person name="Hansel C."/>
            <person name="Singer S."/>
            <person name="Hutchinson M.I."/>
            <person name="de Vries R.P."/>
            <person name="Natvig D.O."/>
            <person name="Powell A.J."/>
            <person name="Tsang A."/>
            <person name="Grigoriev I.V."/>
        </authorList>
    </citation>
    <scope>NUCLEOTIDE SEQUENCE [LARGE SCALE GENOMIC DNA]</scope>
    <source>
        <strain evidence="2 3">CBS 494.80</strain>
    </source>
</reference>
<evidence type="ECO:0000259" key="1">
    <source>
        <dbReference type="Pfam" id="PF01593"/>
    </source>
</evidence>
<organism evidence="2 3">
    <name type="scientific">Oculimacula yallundae</name>
    <dbReference type="NCBI Taxonomy" id="86028"/>
    <lineage>
        <taxon>Eukaryota</taxon>
        <taxon>Fungi</taxon>
        <taxon>Dikarya</taxon>
        <taxon>Ascomycota</taxon>
        <taxon>Pezizomycotina</taxon>
        <taxon>Leotiomycetes</taxon>
        <taxon>Helotiales</taxon>
        <taxon>Ploettnerulaceae</taxon>
        <taxon>Oculimacula</taxon>
    </lineage>
</organism>
<dbReference type="SUPFAM" id="SSF51905">
    <property type="entry name" value="FAD/NAD(P)-binding domain"/>
    <property type="match status" value="1"/>
</dbReference>
<dbReference type="PANTHER" id="PTHR42923">
    <property type="entry name" value="PROTOPORPHYRINOGEN OXIDASE"/>
    <property type="match status" value="1"/>
</dbReference>
<proteinExistence type="predicted"/>
<evidence type="ECO:0000313" key="2">
    <source>
        <dbReference type="EMBL" id="KAL2069339.1"/>
    </source>
</evidence>
<dbReference type="EMBL" id="JAZHXI010000008">
    <property type="protein sequence ID" value="KAL2069339.1"/>
    <property type="molecule type" value="Genomic_DNA"/>
</dbReference>
<accession>A0ABR4CH87</accession>
<dbReference type="InterPro" id="IPR050464">
    <property type="entry name" value="Zeta_carotene_desat/Oxidored"/>
</dbReference>
<dbReference type="Proteomes" id="UP001595075">
    <property type="component" value="Unassembled WGS sequence"/>
</dbReference>
<protein>
    <recommendedName>
        <fullName evidence="1">Amine oxidase domain-containing protein</fullName>
    </recommendedName>
</protein>
<dbReference type="PRINTS" id="PR00419">
    <property type="entry name" value="ADXRDTASE"/>
</dbReference>
<gene>
    <name evidence="2" type="ORF">VTL71DRAFT_15677</name>
</gene>
<dbReference type="PANTHER" id="PTHR42923:SF17">
    <property type="entry name" value="AMINE OXIDASE DOMAIN-CONTAINING PROTEIN"/>
    <property type="match status" value="1"/>
</dbReference>
<sequence>MPQRIAIVGSGVSGLSALWALNRQGHEVHVFESQDRIGGHTHSFPWRNNQGGLTMVDTAFVLLNEKTYPNFFSFLSFLNIPTNPIRITFGLNRDGGALEWSSKSLSSFFSQRRNLLSLSMWRMLFDIIRFNLFASEVLSPSSPYKDTSIGTYLHQNGYSEAFMNNYLIPLASSLWVNDPAQVPELMPAVMLVRYFWNHHMLNIFQAIPKWLSIKGGCVRYVQKILDAVPAERVHTSAHIQKIYNDGEGVALSMADGSQEVFDRVIIATHAPDALRLRGSDASAEETAILGCFRTIPGTVVVHSDLSFMPRRRAAWSTWNYVDYSESSRSSKIGPSLTFHMNSLLDLSLDDDEHIFTTLNPGHAPDPATLRASIAYSHPVYDSKTLEAQDKMPSIQGERNIWYAGAWMEYGFHENGFTAGLKAAKQIDPNLNLPFDMIDWKQSRIETRDTMQWMTTLAKGIVLLVHELIMVCQWIVQLFTSVLICKNKNGVYI</sequence>
<evidence type="ECO:0000313" key="3">
    <source>
        <dbReference type="Proteomes" id="UP001595075"/>
    </source>
</evidence>
<dbReference type="Gene3D" id="3.30.70.1990">
    <property type="match status" value="1"/>
</dbReference>
<name>A0ABR4CH87_9HELO</name>
<keyword evidence="3" id="KW-1185">Reference proteome</keyword>